<keyword evidence="3 9" id="KW-0418">Kinase</keyword>
<dbReference type="PANTHER" id="PTHR43289:SF6">
    <property type="entry name" value="SERINE_THREONINE-PROTEIN KINASE NEKL-3"/>
    <property type="match status" value="1"/>
</dbReference>
<keyword evidence="7" id="KW-0812">Transmembrane</keyword>
<dbReference type="PANTHER" id="PTHR43289">
    <property type="entry name" value="MITOGEN-ACTIVATED PROTEIN KINASE KINASE KINASE 20-RELATED"/>
    <property type="match status" value="1"/>
</dbReference>
<dbReference type="Gene3D" id="1.10.510.10">
    <property type="entry name" value="Transferase(Phosphotransferase) domain 1"/>
    <property type="match status" value="1"/>
</dbReference>
<keyword evidence="2 5" id="KW-0547">Nucleotide-binding</keyword>
<dbReference type="PROSITE" id="PS00108">
    <property type="entry name" value="PROTEIN_KINASE_ST"/>
    <property type="match status" value="1"/>
</dbReference>
<evidence type="ECO:0000256" key="2">
    <source>
        <dbReference type="ARBA" id="ARBA00022741"/>
    </source>
</evidence>
<evidence type="ECO:0000256" key="6">
    <source>
        <dbReference type="SAM" id="MobiDB-lite"/>
    </source>
</evidence>
<evidence type="ECO:0000313" key="9">
    <source>
        <dbReference type="EMBL" id="SOD57091.1"/>
    </source>
</evidence>
<feature type="region of interest" description="Disordered" evidence="6">
    <location>
        <begin position="291"/>
        <end position="317"/>
    </location>
</feature>
<evidence type="ECO:0000256" key="4">
    <source>
        <dbReference type="ARBA" id="ARBA00022840"/>
    </source>
</evidence>
<evidence type="ECO:0000256" key="7">
    <source>
        <dbReference type="SAM" id="Phobius"/>
    </source>
</evidence>
<dbReference type="InterPro" id="IPR011009">
    <property type="entry name" value="Kinase-like_dom_sf"/>
</dbReference>
<dbReference type="Gene3D" id="3.30.200.20">
    <property type="entry name" value="Phosphorylase Kinase, domain 1"/>
    <property type="match status" value="1"/>
</dbReference>
<dbReference type="SMART" id="SM00028">
    <property type="entry name" value="TPR"/>
    <property type="match status" value="5"/>
</dbReference>
<dbReference type="RefSeq" id="WP_097123422.1">
    <property type="nucleotide sequence ID" value="NZ_OCND01000012.1"/>
</dbReference>
<feature type="binding site" evidence="5">
    <location>
        <position position="114"/>
    </location>
    <ligand>
        <name>ATP</name>
        <dbReference type="ChEBI" id="CHEBI:30616"/>
    </ligand>
</feature>
<dbReference type="GO" id="GO:0004674">
    <property type="term" value="F:protein serine/threonine kinase activity"/>
    <property type="evidence" value="ECO:0007669"/>
    <property type="project" value="UniProtKB-KW"/>
</dbReference>
<dbReference type="OrthoDB" id="9801841at2"/>
<keyword evidence="1" id="KW-0808">Transferase</keyword>
<feature type="transmembrane region" description="Helical" evidence="7">
    <location>
        <begin position="379"/>
        <end position="400"/>
    </location>
</feature>
<evidence type="ECO:0000256" key="3">
    <source>
        <dbReference type="ARBA" id="ARBA00022777"/>
    </source>
</evidence>
<dbReference type="GO" id="GO:0005524">
    <property type="term" value="F:ATP binding"/>
    <property type="evidence" value="ECO:0007669"/>
    <property type="project" value="UniProtKB-UniRule"/>
</dbReference>
<evidence type="ECO:0000256" key="5">
    <source>
        <dbReference type="PROSITE-ProRule" id="PRU10141"/>
    </source>
</evidence>
<dbReference type="InterPro" id="IPR017441">
    <property type="entry name" value="Protein_kinase_ATP_BS"/>
</dbReference>
<evidence type="ECO:0000256" key="1">
    <source>
        <dbReference type="ARBA" id="ARBA00022679"/>
    </source>
</evidence>
<dbReference type="CDD" id="cd14014">
    <property type="entry name" value="STKc_PknB_like"/>
    <property type="match status" value="1"/>
</dbReference>
<feature type="domain" description="Protein kinase" evidence="8">
    <location>
        <begin position="83"/>
        <end position="351"/>
    </location>
</feature>
<sequence>MDAGEKAAWREADRILDELLDLPVDQRAARLQALGLPSEVRERVERLLAAHTLNGGPLDEALNDGFQAQVPDPGLSGRRLGRWCLQREIGRGGMAAVYRATSAEPPLDQVAAVKVLTLGALAQGGRERFLREQQLLSRLRHPYIAPLYDAGVAEDGTPWLALALVEGERIDTWCIRQAMPLEARIALLLQVAEALAYAHRNLVIHRDIKPSNVLVDEDGHVRLLDFGIARLTDELEPDQTATALRALTPEYAAPEQFLGAPPSTAMDVYGFGALLYRVLSGRPPRPAGCVDATAEIPPPSRSPQGGADRTDGHRQFSGRLRGDLDTIVMKALAPSPEQRYASIDALADDLRRWQARRPIRARAPSIGYRFRRFVVRNRWGVAAAMMLAAVVVAGIAGTLWQAERAQREAQRARIAAEESQAQLAYLNSVLEVLAPSTAEARERDRHQIIADAVQRARQDLAGREALLSSVELTLGQVAERTGDYPQAAQLFASALARRRTLFGADSIEVADAMVASGRVAVMVDPPDNAQALALLQDAVAILRRQAPASISLVEALTGWAAQLGSVDRHDEALATLKEAQSVCQALPKNPPSCEQVLLHEGELLHRLGRYREAHIPWQALWDLRRQRYGDADAKTLTVASMLGQSYGRDGNPQRAVSILEQVYAQQQRIFATPTLEMLRTLQNLAEAAASAGDYARALELRSRHIEQVRELFGEAHDELATSYGNLGSLHFAMGEYAQAAAAYLHSRSLYVALYGPDHAGVMICDGNYADALREMGRAAEALPLQRSALTAMERIFGKDSTRAAARLSNLARTEVALGDAASALAHYDRAIGIYRASNANAKNAAVVAAYRSHALLALERTAEARAEAAASLREIEAGFGSDNRYYWEGLSLQTVAACAAPADVQCPALRERVATALQRQDLPGGARRKLEEAVL</sequence>
<reference evidence="9 10" key="1">
    <citation type="submission" date="2017-09" db="EMBL/GenBank/DDBJ databases">
        <authorList>
            <person name="Ehlers B."/>
            <person name="Leendertz F.H."/>
        </authorList>
    </citation>
    <scope>NUCLEOTIDE SEQUENCE [LARGE SCALE GENOMIC DNA]</scope>
    <source>
        <strain evidence="9 10">CGMCC 1.10978</strain>
    </source>
</reference>
<dbReference type="SUPFAM" id="SSF56112">
    <property type="entry name" value="Protein kinase-like (PK-like)"/>
    <property type="match status" value="1"/>
</dbReference>
<dbReference type="PROSITE" id="PS50011">
    <property type="entry name" value="PROTEIN_KINASE_DOM"/>
    <property type="match status" value="1"/>
</dbReference>
<keyword evidence="7" id="KW-0472">Membrane</keyword>
<dbReference type="Pfam" id="PF00069">
    <property type="entry name" value="Pkinase"/>
    <property type="match status" value="1"/>
</dbReference>
<dbReference type="AlphaFoldDB" id="A0A286DEL7"/>
<accession>A0A286DEL7</accession>
<evidence type="ECO:0000259" key="8">
    <source>
        <dbReference type="PROSITE" id="PS50011"/>
    </source>
</evidence>
<keyword evidence="10" id="KW-1185">Reference proteome</keyword>
<keyword evidence="9" id="KW-0723">Serine/threonine-protein kinase</keyword>
<dbReference type="Proteomes" id="UP000219374">
    <property type="component" value="Unassembled WGS sequence"/>
</dbReference>
<protein>
    <submittedName>
        <fullName evidence="9">Serine/threonine protein kinase</fullName>
    </submittedName>
</protein>
<name>A0A286DEL7_9GAMM</name>
<dbReference type="InterPro" id="IPR019734">
    <property type="entry name" value="TPR_rpt"/>
</dbReference>
<dbReference type="InterPro" id="IPR011990">
    <property type="entry name" value="TPR-like_helical_dom_sf"/>
</dbReference>
<dbReference type="InterPro" id="IPR008271">
    <property type="entry name" value="Ser/Thr_kinase_AS"/>
</dbReference>
<dbReference type="Pfam" id="PF13424">
    <property type="entry name" value="TPR_12"/>
    <property type="match status" value="3"/>
</dbReference>
<gene>
    <name evidence="9" type="ORF">SAMN06296416_11216</name>
</gene>
<keyword evidence="4 5" id="KW-0067">ATP-binding</keyword>
<dbReference type="Gene3D" id="1.25.40.10">
    <property type="entry name" value="Tetratricopeptide repeat domain"/>
    <property type="match status" value="2"/>
</dbReference>
<organism evidence="9 10">
    <name type="scientific">Pseudoxanthomonas wuyuanensis</name>
    <dbReference type="NCBI Taxonomy" id="1073196"/>
    <lineage>
        <taxon>Bacteria</taxon>
        <taxon>Pseudomonadati</taxon>
        <taxon>Pseudomonadota</taxon>
        <taxon>Gammaproteobacteria</taxon>
        <taxon>Lysobacterales</taxon>
        <taxon>Lysobacteraceae</taxon>
        <taxon>Pseudoxanthomonas</taxon>
    </lineage>
</organism>
<dbReference type="InterPro" id="IPR000719">
    <property type="entry name" value="Prot_kinase_dom"/>
</dbReference>
<dbReference type="PROSITE" id="PS00107">
    <property type="entry name" value="PROTEIN_KINASE_ATP"/>
    <property type="match status" value="1"/>
</dbReference>
<proteinExistence type="predicted"/>
<feature type="compositionally biased region" description="Basic and acidic residues" evidence="6">
    <location>
        <begin position="308"/>
        <end position="317"/>
    </location>
</feature>
<dbReference type="SMART" id="SM00220">
    <property type="entry name" value="S_TKc"/>
    <property type="match status" value="1"/>
</dbReference>
<evidence type="ECO:0000313" key="10">
    <source>
        <dbReference type="Proteomes" id="UP000219374"/>
    </source>
</evidence>
<keyword evidence="7" id="KW-1133">Transmembrane helix</keyword>
<dbReference type="SUPFAM" id="SSF48452">
    <property type="entry name" value="TPR-like"/>
    <property type="match status" value="4"/>
</dbReference>
<dbReference type="EMBL" id="OCND01000012">
    <property type="protein sequence ID" value="SOD57091.1"/>
    <property type="molecule type" value="Genomic_DNA"/>
</dbReference>